<keyword evidence="2" id="KW-1185">Reference proteome</keyword>
<dbReference type="KEGG" id="rul:UC8_33750"/>
<accession>A0A5B9QVF1</accession>
<protein>
    <submittedName>
        <fullName evidence="1">Uncharacterized protein</fullName>
    </submittedName>
</protein>
<evidence type="ECO:0000313" key="2">
    <source>
        <dbReference type="Proteomes" id="UP000325286"/>
    </source>
</evidence>
<dbReference type="Proteomes" id="UP000325286">
    <property type="component" value="Chromosome"/>
</dbReference>
<gene>
    <name evidence="1" type="ORF">UC8_33750</name>
</gene>
<proteinExistence type="predicted"/>
<name>A0A5B9QVF1_9BACT</name>
<sequence>MGFKFSSSGSEPFDPHWYISMSESNTAQTAGFFRCPVQPDLAKATIRVGRQSVIATLQEQSIDGFTLLVEPKHALKLQVGVPWVLITDSERLKVRAEWMFHAENGKVQLAVRRLEDLRKAEDSDRHSWAMFTRRVRGSGESGGNEIAFAGIVLFLFIALSMPGLGDRLGTAPRIQAAVEGLINGF</sequence>
<reference evidence="1 2" key="1">
    <citation type="submission" date="2019-08" db="EMBL/GenBank/DDBJ databases">
        <title>Deep-cultivation of Planctomycetes and their phenomic and genomic characterization uncovers novel biology.</title>
        <authorList>
            <person name="Wiegand S."/>
            <person name="Jogler M."/>
            <person name="Boedeker C."/>
            <person name="Pinto D."/>
            <person name="Vollmers J."/>
            <person name="Rivas-Marin E."/>
            <person name="Kohn T."/>
            <person name="Peeters S.H."/>
            <person name="Heuer A."/>
            <person name="Rast P."/>
            <person name="Oberbeckmann S."/>
            <person name="Bunk B."/>
            <person name="Jeske O."/>
            <person name="Meyerdierks A."/>
            <person name="Storesund J.E."/>
            <person name="Kallscheuer N."/>
            <person name="Luecker S."/>
            <person name="Lage O.M."/>
            <person name="Pohl T."/>
            <person name="Merkel B.J."/>
            <person name="Hornburger P."/>
            <person name="Mueller R.-W."/>
            <person name="Bruemmer F."/>
            <person name="Labrenz M."/>
            <person name="Spormann A.M."/>
            <person name="Op den Camp H."/>
            <person name="Overmann J."/>
            <person name="Amann R."/>
            <person name="Jetten M.S.M."/>
            <person name="Mascher T."/>
            <person name="Medema M.H."/>
            <person name="Devos D.P."/>
            <person name="Kaster A.-K."/>
            <person name="Ovreas L."/>
            <person name="Rohde M."/>
            <person name="Galperin M.Y."/>
            <person name="Jogler C."/>
        </authorList>
    </citation>
    <scope>NUCLEOTIDE SEQUENCE [LARGE SCALE GENOMIC DNA]</scope>
    <source>
        <strain evidence="1 2">UC8</strain>
    </source>
</reference>
<dbReference type="EMBL" id="CP042914">
    <property type="protein sequence ID" value="QEG41355.1"/>
    <property type="molecule type" value="Genomic_DNA"/>
</dbReference>
<evidence type="ECO:0000313" key="1">
    <source>
        <dbReference type="EMBL" id="QEG41355.1"/>
    </source>
</evidence>
<organism evidence="1 2">
    <name type="scientific">Roseimaritima ulvae</name>
    <dbReference type="NCBI Taxonomy" id="980254"/>
    <lineage>
        <taxon>Bacteria</taxon>
        <taxon>Pseudomonadati</taxon>
        <taxon>Planctomycetota</taxon>
        <taxon>Planctomycetia</taxon>
        <taxon>Pirellulales</taxon>
        <taxon>Pirellulaceae</taxon>
        <taxon>Roseimaritima</taxon>
    </lineage>
</organism>
<dbReference type="AlphaFoldDB" id="A0A5B9QVF1"/>